<accession>A0A9P8NZ90</accession>
<evidence type="ECO:0000256" key="3">
    <source>
        <dbReference type="ARBA" id="ARBA00009105"/>
    </source>
</evidence>
<keyword evidence="7" id="KW-0735">Signal-anchor</keyword>
<evidence type="ECO:0008006" key="15">
    <source>
        <dbReference type="Google" id="ProtNLM"/>
    </source>
</evidence>
<dbReference type="PANTHER" id="PTHR31392">
    <property type="entry name" value="ALPHA-1,3-MANNOSYLTRANSFERASE MNN1-RELATED"/>
    <property type="match status" value="1"/>
</dbReference>
<organism evidence="13 14">
    <name type="scientific">Ogataea philodendri</name>
    <dbReference type="NCBI Taxonomy" id="1378263"/>
    <lineage>
        <taxon>Eukaryota</taxon>
        <taxon>Fungi</taxon>
        <taxon>Dikarya</taxon>
        <taxon>Ascomycota</taxon>
        <taxon>Saccharomycotina</taxon>
        <taxon>Pichiomycetes</taxon>
        <taxon>Pichiales</taxon>
        <taxon>Pichiaceae</taxon>
        <taxon>Ogataea</taxon>
    </lineage>
</organism>
<evidence type="ECO:0000256" key="2">
    <source>
        <dbReference type="ARBA" id="ARBA00004922"/>
    </source>
</evidence>
<dbReference type="PANTHER" id="PTHR31392:SF1">
    <property type="entry name" value="ALPHA-1,3-MANNOSYLTRANSFERASE MNN1-RELATED"/>
    <property type="match status" value="1"/>
</dbReference>
<keyword evidence="11" id="KW-0325">Glycoprotein</keyword>
<evidence type="ECO:0000313" key="13">
    <source>
        <dbReference type="EMBL" id="KAH3662199.1"/>
    </source>
</evidence>
<feature type="region of interest" description="Disordered" evidence="12">
    <location>
        <begin position="696"/>
        <end position="780"/>
    </location>
</feature>
<name>A0A9P8NZ90_9ASCO</name>
<keyword evidence="14" id="KW-1185">Reference proteome</keyword>
<comment type="caution">
    <text evidence="13">The sequence shown here is derived from an EMBL/GenBank/DDBJ whole genome shotgun (WGS) entry which is preliminary data.</text>
</comment>
<comment type="subcellular location">
    <subcellularLocation>
        <location evidence="1">Golgi apparatus membrane</location>
        <topology evidence="1">Single-pass type II membrane protein</topology>
    </subcellularLocation>
</comment>
<keyword evidence="5" id="KW-0808">Transferase</keyword>
<keyword evidence="10" id="KW-0472">Membrane</keyword>
<evidence type="ECO:0000256" key="8">
    <source>
        <dbReference type="ARBA" id="ARBA00022989"/>
    </source>
</evidence>
<proteinExistence type="inferred from homology"/>
<feature type="compositionally biased region" description="Low complexity" evidence="12">
    <location>
        <begin position="704"/>
        <end position="729"/>
    </location>
</feature>
<dbReference type="GO" id="GO:0000033">
    <property type="term" value="F:alpha-1,3-mannosyltransferase activity"/>
    <property type="evidence" value="ECO:0007669"/>
    <property type="project" value="TreeGrafter"/>
</dbReference>
<dbReference type="OrthoDB" id="430354at2759"/>
<dbReference type="Gene3D" id="3.90.550.10">
    <property type="entry name" value="Spore Coat Polysaccharide Biosynthesis Protein SpsA, Chain A"/>
    <property type="match status" value="1"/>
</dbReference>
<evidence type="ECO:0000256" key="9">
    <source>
        <dbReference type="ARBA" id="ARBA00023034"/>
    </source>
</evidence>
<evidence type="ECO:0000256" key="10">
    <source>
        <dbReference type="ARBA" id="ARBA00023136"/>
    </source>
</evidence>
<dbReference type="Proteomes" id="UP000769157">
    <property type="component" value="Unassembled WGS sequence"/>
</dbReference>
<evidence type="ECO:0000313" key="14">
    <source>
        <dbReference type="Proteomes" id="UP000769157"/>
    </source>
</evidence>
<dbReference type="SUPFAM" id="SSF53448">
    <property type="entry name" value="Nucleotide-diphospho-sugar transferases"/>
    <property type="match status" value="1"/>
</dbReference>
<evidence type="ECO:0000256" key="4">
    <source>
        <dbReference type="ARBA" id="ARBA00022676"/>
    </source>
</evidence>
<keyword evidence="8" id="KW-1133">Transmembrane helix</keyword>
<dbReference type="Pfam" id="PF11051">
    <property type="entry name" value="Mannosyl_trans3"/>
    <property type="match status" value="1"/>
</dbReference>
<evidence type="ECO:0000256" key="12">
    <source>
        <dbReference type="SAM" id="MobiDB-lite"/>
    </source>
</evidence>
<evidence type="ECO:0000256" key="11">
    <source>
        <dbReference type="ARBA" id="ARBA00023180"/>
    </source>
</evidence>
<protein>
    <recommendedName>
        <fullName evidence="15">Alpha-1,3-mannosyltransferase</fullName>
    </recommendedName>
</protein>
<keyword evidence="4" id="KW-0328">Glycosyltransferase</keyword>
<comment type="pathway">
    <text evidence="2">Protein modification; protein glycosylation.</text>
</comment>
<reference evidence="13" key="2">
    <citation type="submission" date="2021-01" db="EMBL/GenBank/DDBJ databases">
        <authorList>
            <person name="Schikora-Tamarit M.A."/>
        </authorList>
    </citation>
    <scope>NUCLEOTIDE SEQUENCE</scope>
    <source>
        <strain evidence="13">CBS6075</strain>
    </source>
</reference>
<evidence type="ECO:0000256" key="5">
    <source>
        <dbReference type="ARBA" id="ARBA00022679"/>
    </source>
</evidence>
<dbReference type="GO" id="GO:0046354">
    <property type="term" value="P:mannan biosynthetic process"/>
    <property type="evidence" value="ECO:0007669"/>
    <property type="project" value="UniProtKB-ARBA"/>
</dbReference>
<dbReference type="RefSeq" id="XP_046059288.1">
    <property type="nucleotide sequence ID" value="XM_046206632.1"/>
</dbReference>
<keyword evidence="9" id="KW-0333">Golgi apparatus</keyword>
<dbReference type="GO" id="GO:0000139">
    <property type="term" value="C:Golgi membrane"/>
    <property type="evidence" value="ECO:0007669"/>
    <property type="project" value="UniProtKB-SubCell"/>
</dbReference>
<dbReference type="GO" id="GO:0006493">
    <property type="term" value="P:protein O-linked glycosylation"/>
    <property type="evidence" value="ECO:0007669"/>
    <property type="project" value="TreeGrafter"/>
</dbReference>
<dbReference type="AlphaFoldDB" id="A0A9P8NZ90"/>
<sequence>MTLFAMNLLYNLKRSNGVIIELDDEYAGTFKEKYLKTITSRDQLYTDEFYQKMSVMGQLDDLVNEPIETVSFNETKNPYDVLKEKYPNSEDYANLGTTEKAKIYFKDILPATGFQFRPIQEAIYRDIYNPKKYLETRLSKWLRLKEVLTQEEMHHLELTDEVFKENLLKIKERKLKVNENSSKEILNSLDHMKFVNSFLFKNDQPFEDTELEGLCPEAMKVVYPWLSGYLPTFTKYNKRLEKSEQFPLGDEGSSNGCILKNIQNHLSGRGIVITASDGQVPELSALLALLRVSGNQLPLQIFHNNDLSLNSIKKLVEVATDPVMRLPKGTKFTKTPTLDLTFVDVSKTIIFRYKHYFQRWYMKLLAYLFSSYEEIIVLDTDTIPLLNIEQYFQLPAYRDTKTLFFRDREANSFLYEGIMKFFRQYLNNDDDRNYLQLKTPSEGITKNRFFGEMARHYMEAGLFAIDKKAKFDGVVMAVALPFFKLISNSVHGEKEFIWLGQEFMGQTYRFNTHPAVAVGELTERKGESVANELCSTHPGHISDDGKNLLWFNSGFLTCKRPESYYKDVNFERNEGKDLLQLKKEYASPLHITKALIPPPAEFSLEVDGSEPSRGWVMTAQCENYLWCAYDVIGGGTNELIPKGQIVSFNAQDTEKWDNLGTIWVNYFKMAGKGTKTDMGYVEDDAYDELGLDKADEEEYDTGNSHSKGGFASSSGSFGGASKSSKNAKPAADKQEKGNGLKIKKPTKGEESKDALDYEEYENDAPVSAGKPKKAAGTDAKKTGAQFSDADYFESASSGVSKGFKETDDYDAIVMDDEASREKADEASSLTKAGKNLNEFWNAFGFGSGNKLDASKLSSYADDSEISLEDIAAKGEDEPKENNVLGQELLKELQDAALDQV</sequence>
<dbReference type="GeneID" id="70237411"/>
<comment type="similarity">
    <text evidence="3">Belongs to the MNN1/MNT family.</text>
</comment>
<dbReference type="InterPro" id="IPR022751">
    <property type="entry name" value="Alpha_mannosyltransferase"/>
</dbReference>
<feature type="compositionally biased region" description="Basic and acidic residues" evidence="12">
    <location>
        <begin position="746"/>
        <end position="755"/>
    </location>
</feature>
<keyword evidence="6" id="KW-0812">Transmembrane</keyword>
<dbReference type="InterPro" id="IPR029044">
    <property type="entry name" value="Nucleotide-diphossugar_trans"/>
</dbReference>
<evidence type="ECO:0000256" key="6">
    <source>
        <dbReference type="ARBA" id="ARBA00022692"/>
    </source>
</evidence>
<dbReference type="EMBL" id="JAEUBE010000378">
    <property type="protein sequence ID" value="KAH3662199.1"/>
    <property type="molecule type" value="Genomic_DNA"/>
</dbReference>
<evidence type="ECO:0000256" key="1">
    <source>
        <dbReference type="ARBA" id="ARBA00004323"/>
    </source>
</evidence>
<reference evidence="13" key="1">
    <citation type="journal article" date="2021" name="Open Biol.">
        <title>Shared evolutionary footprints suggest mitochondrial oxidative damage underlies multiple complex I losses in fungi.</title>
        <authorList>
            <person name="Schikora-Tamarit M.A."/>
            <person name="Marcet-Houben M."/>
            <person name="Nosek J."/>
            <person name="Gabaldon T."/>
        </authorList>
    </citation>
    <scope>NUCLEOTIDE SEQUENCE</scope>
    <source>
        <strain evidence="13">CBS6075</strain>
    </source>
</reference>
<gene>
    <name evidence="13" type="ORF">OGAPHI_005447</name>
</gene>
<evidence type="ECO:0000256" key="7">
    <source>
        <dbReference type="ARBA" id="ARBA00022968"/>
    </source>
</evidence>